<keyword evidence="3" id="KW-1185">Reference proteome</keyword>
<organism evidence="2 3">
    <name type="scientific">Ornithinimicrobium faecis</name>
    <dbReference type="NCBI Taxonomy" id="2934158"/>
    <lineage>
        <taxon>Bacteria</taxon>
        <taxon>Bacillati</taxon>
        <taxon>Actinomycetota</taxon>
        <taxon>Actinomycetes</taxon>
        <taxon>Micrococcales</taxon>
        <taxon>Ornithinimicrobiaceae</taxon>
        <taxon>Ornithinimicrobium</taxon>
    </lineage>
</organism>
<sequence length="235" mass="25209">MSTAHRAADNLALLDAEDARLGATLDRLTEQDADHDTLCAGWSRRHVLTHLARNAEALGNLVNWAVDGREREAYASEQARRDDIEVGSQRSLEHIVADVRTTAQRFRAQAEGLRGPAGAAVVRSRTGNDVTGAQVVAMRTLEVVFHHVDLLAGYTFEDADPDWVARTLRRGVRTWEASGSAPALTLQPRGLDQMALGGGGPAVIGSPGAMLLWLARGNSDGLDAEVDLPPPPAWA</sequence>
<dbReference type="InterPro" id="IPR017517">
    <property type="entry name" value="Maleyloyr_isom"/>
</dbReference>
<dbReference type="EMBL" id="CP099489">
    <property type="protein sequence ID" value="USQ79245.1"/>
    <property type="molecule type" value="Genomic_DNA"/>
</dbReference>
<dbReference type="Gene3D" id="1.20.120.450">
    <property type="entry name" value="dinb family like domain"/>
    <property type="match status" value="1"/>
</dbReference>
<dbReference type="GO" id="GO:0016853">
    <property type="term" value="F:isomerase activity"/>
    <property type="evidence" value="ECO:0007669"/>
    <property type="project" value="UniProtKB-KW"/>
</dbReference>
<dbReference type="SUPFAM" id="SSF109854">
    <property type="entry name" value="DinB/YfiT-like putative metalloenzymes"/>
    <property type="match status" value="1"/>
</dbReference>
<name>A0ABY4YRX5_9MICO</name>
<gene>
    <name evidence="2" type="ORF">NF556_16745</name>
</gene>
<accession>A0ABY4YRX5</accession>
<evidence type="ECO:0000313" key="2">
    <source>
        <dbReference type="EMBL" id="USQ79245.1"/>
    </source>
</evidence>
<feature type="domain" description="Mycothiol-dependent maleylpyruvate isomerase metal-binding" evidence="1">
    <location>
        <begin position="14"/>
        <end position="150"/>
    </location>
</feature>
<evidence type="ECO:0000259" key="1">
    <source>
        <dbReference type="Pfam" id="PF11716"/>
    </source>
</evidence>
<keyword evidence="2" id="KW-0413">Isomerase</keyword>
<dbReference type="InterPro" id="IPR024344">
    <property type="entry name" value="MDMPI_metal-binding"/>
</dbReference>
<evidence type="ECO:0000313" key="3">
    <source>
        <dbReference type="Proteomes" id="UP001056455"/>
    </source>
</evidence>
<proteinExistence type="predicted"/>
<reference evidence="2" key="1">
    <citation type="submission" date="2022-06" db="EMBL/GenBank/DDBJ databases">
        <title>Ornithinimicrobium HY1793.</title>
        <authorList>
            <person name="Huang Y."/>
        </authorList>
    </citation>
    <scope>NUCLEOTIDE SEQUENCE</scope>
    <source>
        <strain evidence="2">HY1793</strain>
    </source>
</reference>
<dbReference type="Proteomes" id="UP001056455">
    <property type="component" value="Chromosome"/>
</dbReference>
<dbReference type="RefSeq" id="WP_252592174.1">
    <property type="nucleotide sequence ID" value="NZ_CP099489.1"/>
</dbReference>
<dbReference type="Pfam" id="PF11716">
    <property type="entry name" value="MDMPI_N"/>
    <property type="match status" value="1"/>
</dbReference>
<dbReference type="NCBIfam" id="TIGR03083">
    <property type="entry name" value="maleylpyruvate isomerase family mycothiol-dependent enzyme"/>
    <property type="match status" value="1"/>
</dbReference>
<dbReference type="InterPro" id="IPR034660">
    <property type="entry name" value="DinB/YfiT-like"/>
</dbReference>
<protein>
    <submittedName>
        <fullName evidence="2">Maleylpyruvate isomerase family mycothiol-dependent enzyme</fullName>
    </submittedName>
</protein>